<dbReference type="AlphaFoldDB" id="A0AAD7T3H6"/>
<comment type="caution">
    <text evidence="2">The sequence shown here is derived from an EMBL/GenBank/DDBJ whole genome shotgun (WGS) entry which is preliminary data.</text>
</comment>
<evidence type="ECO:0000313" key="3">
    <source>
        <dbReference type="Proteomes" id="UP001221898"/>
    </source>
</evidence>
<organism evidence="2 3">
    <name type="scientific">Aldrovandia affinis</name>
    <dbReference type="NCBI Taxonomy" id="143900"/>
    <lineage>
        <taxon>Eukaryota</taxon>
        <taxon>Metazoa</taxon>
        <taxon>Chordata</taxon>
        <taxon>Craniata</taxon>
        <taxon>Vertebrata</taxon>
        <taxon>Euteleostomi</taxon>
        <taxon>Actinopterygii</taxon>
        <taxon>Neopterygii</taxon>
        <taxon>Teleostei</taxon>
        <taxon>Notacanthiformes</taxon>
        <taxon>Halosauridae</taxon>
        <taxon>Aldrovandia</taxon>
    </lineage>
</organism>
<name>A0AAD7T3H6_9TELE</name>
<evidence type="ECO:0000313" key="2">
    <source>
        <dbReference type="EMBL" id="KAJ8413735.1"/>
    </source>
</evidence>
<feature type="region of interest" description="Disordered" evidence="1">
    <location>
        <begin position="21"/>
        <end position="56"/>
    </location>
</feature>
<feature type="non-terminal residue" evidence="2">
    <location>
        <position position="68"/>
    </location>
</feature>
<dbReference type="Proteomes" id="UP001221898">
    <property type="component" value="Unassembled WGS sequence"/>
</dbReference>
<accession>A0AAD7T3H6</accession>
<keyword evidence="3" id="KW-1185">Reference proteome</keyword>
<protein>
    <submittedName>
        <fullName evidence="2">Uncharacterized protein</fullName>
    </submittedName>
</protein>
<dbReference type="EMBL" id="JAINUG010000015">
    <property type="protein sequence ID" value="KAJ8413735.1"/>
    <property type="molecule type" value="Genomic_DNA"/>
</dbReference>
<proteinExistence type="predicted"/>
<sequence length="68" mass="7703">MSVQLLQHKVTEAVRDFPMYPVAPQKPVPAPRRKPEGYPSTVQNVNKPPNYAPYGLPPPVEEYDEMIV</sequence>
<gene>
    <name evidence="2" type="ORF">AAFF_G00082420</name>
</gene>
<evidence type="ECO:0000256" key="1">
    <source>
        <dbReference type="SAM" id="MobiDB-lite"/>
    </source>
</evidence>
<reference evidence="2" key="1">
    <citation type="journal article" date="2023" name="Science">
        <title>Genome structures resolve the early diversification of teleost fishes.</title>
        <authorList>
            <person name="Parey E."/>
            <person name="Louis A."/>
            <person name="Montfort J."/>
            <person name="Bouchez O."/>
            <person name="Roques C."/>
            <person name="Iampietro C."/>
            <person name="Lluch J."/>
            <person name="Castinel A."/>
            <person name="Donnadieu C."/>
            <person name="Desvignes T."/>
            <person name="Floi Bucao C."/>
            <person name="Jouanno E."/>
            <person name="Wen M."/>
            <person name="Mejri S."/>
            <person name="Dirks R."/>
            <person name="Jansen H."/>
            <person name="Henkel C."/>
            <person name="Chen W.J."/>
            <person name="Zahm M."/>
            <person name="Cabau C."/>
            <person name="Klopp C."/>
            <person name="Thompson A.W."/>
            <person name="Robinson-Rechavi M."/>
            <person name="Braasch I."/>
            <person name="Lecointre G."/>
            <person name="Bobe J."/>
            <person name="Postlethwait J.H."/>
            <person name="Berthelot C."/>
            <person name="Roest Crollius H."/>
            <person name="Guiguen Y."/>
        </authorList>
    </citation>
    <scope>NUCLEOTIDE SEQUENCE</scope>
    <source>
        <strain evidence="2">NC1722</strain>
    </source>
</reference>